<dbReference type="Gene3D" id="3.40.50.1470">
    <property type="entry name" value="Peptidyl-tRNA hydrolase"/>
    <property type="match status" value="1"/>
</dbReference>
<comment type="similarity">
    <text evidence="5 8 10">Belongs to the PTH family.</text>
</comment>
<dbReference type="CDD" id="cd00462">
    <property type="entry name" value="PTH"/>
    <property type="match status" value="1"/>
</dbReference>
<dbReference type="InterPro" id="IPR036416">
    <property type="entry name" value="Pept_tRNA_hydro_sf"/>
</dbReference>
<keyword evidence="4 8" id="KW-0694">RNA-binding</keyword>
<evidence type="ECO:0000256" key="1">
    <source>
        <dbReference type="ARBA" id="ARBA00013260"/>
    </source>
</evidence>
<comment type="catalytic activity">
    <reaction evidence="6 8 9">
        <text>an N-acyl-L-alpha-aminoacyl-tRNA + H2O = an N-acyl-L-amino acid + a tRNA + H(+)</text>
        <dbReference type="Rhea" id="RHEA:54448"/>
        <dbReference type="Rhea" id="RHEA-COMP:10123"/>
        <dbReference type="Rhea" id="RHEA-COMP:13883"/>
        <dbReference type="ChEBI" id="CHEBI:15377"/>
        <dbReference type="ChEBI" id="CHEBI:15378"/>
        <dbReference type="ChEBI" id="CHEBI:59874"/>
        <dbReference type="ChEBI" id="CHEBI:78442"/>
        <dbReference type="ChEBI" id="CHEBI:138191"/>
        <dbReference type="EC" id="3.1.1.29"/>
    </reaction>
</comment>
<evidence type="ECO:0000256" key="3">
    <source>
        <dbReference type="ARBA" id="ARBA00022801"/>
    </source>
</evidence>
<evidence type="ECO:0000313" key="12">
    <source>
        <dbReference type="Proteomes" id="UP000824140"/>
    </source>
</evidence>
<keyword evidence="8" id="KW-0963">Cytoplasm</keyword>
<feature type="active site" description="Proton acceptor" evidence="8">
    <location>
        <position position="19"/>
    </location>
</feature>
<reference evidence="11" key="2">
    <citation type="journal article" date="2021" name="PeerJ">
        <title>Extensive microbial diversity within the chicken gut microbiome revealed by metagenomics and culture.</title>
        <authorList>
            <person name="Gilroy R."/>
            <person name="Ravi A."/>
            <person name="Getino M."/>
            <person name="Pursley I."/>
            <person name="Horton D.L."/>
            <person name="Alikhan N.F."/>
            <person name="Baker D."/>
            <person name="Gharbi K."/>
            <person name="Hall N."/>
            <person name="Watson M."/>
            <person name="Adriaenssens E.M."/>
            <person name="Foster-Nyarko E."/>
            <person name="Jarju S."/>
            <person name="Secka A."/>
            <person name="Antonio M."/>
            <person name="Oren A."/>
            <person name="Chaudhuri R.R."/>
            <person name="La Ragione R."/>
            <person name="Hildebrand F."/>
            <person name="Pallen M.J."/>
        </authorList>
    </citation>
    <scope>NUCLEOTIDE SEQUENCE</scope>
    <source>
        <strain evidence="11">13766</strain>
    </source>
</reference>
<accession>A0A9D1G0Q7</accession>
<feature type="site" description="Discriminates between blocked and unblocked aminoacyl-tRNA" evidence="8">
    <location>
        <position position="9"/>
    </location>
</feature>
<protein>
    <recommendedName>
        <fullName evidence="7 8">Peptidyl-tRNA hydrolase</fullName>
        <shortName evidence="8">Pth</shortName>
        <ecNumber evidence="1 8">3.1.1.29</ecNumber>
    </recommendedName>
</protein>
<gene>
    <name evidence="8" type="primary">pth</name>
    <name evidence="11" type="ORF">IAA84_07740</name>
</gene>
<dbReference type="SUPFAM" id="SSF53178">
    <property type="entry name" value="Peptidyl-tRNA hydrolase-like"/>
    <property type="match status" value="1"/>
</dbReference>
<feature type="binding site" evidence="8">
    <location>
        <position position="112"/>
    </location>
    <ligand>
        <name>tRNA</name>
        <dbReference type="ChEBI" id="CHEBI:17843"/>
    </ligand>
</feature>
<dbReference type="GO" id="GO:0072344">
    <property type="term" value="P:rescue of stalled ribosome"/>
    <property type="evidence" value="ECO:0007669"/>
    <property type="project" value="UniProtKB-UniRule"/>
</dbReference>
<evidence type="ECO:0000256" key="8">
    <source>
        <dbReference type="HAMAP-Rule" id="MF_00083"/>
    </source>
</evidence>
<dbReference type="GO" id="GO:0004045">
    <property type="term" value="F:peptidyl-tRNA hydrolase activity"/>
    <property type="evidence" value="ECO:0007669"/>
    <property type="project" value="UniProtKB-UniRule"/>
</dbReference>
<evidence type="ECO:0000256" key="5">
    <source>
        <dbReference type="ARBA" id="ARBA00038063"/>
    </source>
</evidence>
<comment type="subcellular location">
    <subcellularLocation>
        <location evidence="8">Cytoplasm</location>
    </subcellularLocation>
</comment>
<proteinExistence type="inferred from homology"/>
<reference evidence="11" key="1">
    <citation type="submission" date="2020-10" db="EMBL/GenBank/DDBJ databases">
        <authorList>
            <person name="Gilroy R."/>
        </authorList>
    </citation>
    <scope>NUCLEOTIDE SEQUENCE</scope>
    <source>
        <strain evidence="11">13766</strain>
    </source>
</reference>
<evidence type="ECO:0000256" key="10">
    <source>
        <dbReference type="RuleBase" id="RU004320"/>
    </source>
</evidence>
<dbReference type="FunFam" id="3.40.50.1470:FF:000001">
    <property type="entry name" value="Peptidyl-tRNA hydrolase"/>
    <property type="match status" value="1"/>
</dbReference>
<evidence type="ECO:0000256" key="6">
    <source>
        <dbReference type="ARBA" id="ARBA00048707"/>
    </source>
</evidence>
<dbReference type="PANTHER" id="PTHR17224">
    <property type="entry name" value="PEPTIDYL-TRNA HYDROLASE"/>
    <property type="match status" value="1"/>
</dbReference>
<feature type="site" description="Stabilizes the basic form of H active site to accept a proton" evidence="8">
    <location>
        <position position="91"/>
    </location>
</feature>
<comment type="subunit">
    <text evidence="8">Monomer.</text>
</comment>
<dbReference type="HAMAP" id="MF_00083">
    <property type="entry name" value="Pept_tRNA_hydro_bact"/>
    <property type="match status" value="1"/>
</dbReference>
<keyword evidence="2 8" id="KW-0820">tRNA-binding</keyword>
<feature type="binding site" evidence="8">
    <location>
        <position position="14"/>
    </location>
    <ligand>
        <name>tRNA</name>
        <dbReference type="ChEBI" id="CHEBI:17843"/>
    </ligand>
</feature>
<dbReference type="NCBIfam" id="TIGR00447">
    <property type="entry name" value="pth"/>
    <property type="match status" value="1"/>
</dbReference>
<dbReference type="Pfam" id="PF01195">
    <property type="entry name" value="Pept_tRNA_hydro"/>
    <property type="match status" value="1"/>
</dbReference>
<dbReference type="GO" id="GO:0000049">
    <property type="term" value="F:tRNA binding"/>
    <property type="evidence" value="ECO:0007669"/>
    <property type="project" value="UniProtKB-UniRule"/>
</dbReference>
<dbReference type="PANTHER" id="PTHR17224:SF1">
    <property type="entry name" value="PEPTIDYL-TRNA HYDROLASE"/>
    <property type="match status" value="1"/>
</dbReference>
<sequence>MILIVGLGNPGAKYARTRHNVGFDVVEILAARNHIELNRTRCKAKVGEGRIGDVRVALAQPQTYMNLSGEAVTQLVNWYKVEPQELLVVYDDVDLPFGRVRIRPKGSAGTHNGMRNILYLLGRDDFPRLRVGIGRPPEHWDMKDFVISGYDTPEDRKTAFQAYLFAAECVETFVKDGFARAQQFASTQPADFAHREEA</sequence>
<comment type="function">
    <text evidence="8">Hydrolyzes ribosome-free peptidyl-tRNAs (with 1 or more amino acids incorporated), which drop off the ribosome during protein synthesis, or as a result of ribosome stalling.</text>
</comment>
<dbReference type="PROSITE" id="PS01196">
    <property type="entry name" value="PEPT_TRNA_HYDROL_2"/>
    <property type="match status" value="1"/>
</dbReference>
<dbReference type="InterPro" id="IPR001328">
    <property type="entry name" value="Pept_tRNA_hydro"/>
</dbReference>
<dbReference type="Proteomes" id="UP000824140">
    <property type="component" value="Unassembled WGS sequence"/>
</dbReference>
<comment type="function">
    <text evidence="8">Catalyzes the release of premature peptidyl moieties from peptidyl-tRNA molecules trapped in stalled 50S ribosomal subunits, and thus maintains levels of free tRNAs and 50S ribosomes.</text>
</comment>
<evidence type="ECO:0000256" key="2">
    <source>
        <dbReference type="ARBA" id="ARBA00022555"/>
    </source>
</evidence>
<evidence type="ECO:0000256" key="4">
    <source>
        <dbReference type="ARBA" id="ARBA00022884"/>
    </source>
</evidence>
<name>A0A9D1G0Q7_9FIRM</name>
<keyword evidence="3 8" id="KW-0378">Hydrolase</keyword>
<evidence type="ECO:0000256" key="7">
    <source>
        <dbReference type="ARBA" id="ARBA00050038"/>
    </source>
</evidence>
<evidence type="ECO:0000256" key="9">
    <source>
        <dbReference type="RuleBase" id="RU000673"/>
    </source>
</evidence>
<dbReference type="EMBL" id="DVJN01000155">
    <property type="protein sequence ID" value="HIS92887.1"/>
    <property type="molecule type" value="Genomic_DNA"/>
</dbReference>
<dbReference type="GO" id="GO:0006515">
    <property type="term" value="P:protein quality control for misfolded or incompletely synthesized proteins"/>
    <property type="evidence" value="ECO:0007669"/>
    <property type="project" value="UniProtKB-UniRule"/>
</dbReference>
<comment type="caution">
    <text evidence="11">The sequence shown here is derived from an EMBL/GenBank/DDBJ whole genome shotgun (WGS) entry which is preliminary data.</text>
</comment>
<dbReference type="AlphaFoldDB" id="A0A9D1G0Q7"/>
<feature type="binding site" evidence="8">
    <location>
        <position position="66"/>
    </location>
    <ligand>
        <name>tRNA</name>
        <dbReference type="ChEBI" id="CHEBI:17843"/>
    </ligand>
</feature>
<evidence type="ECO:0000313" key="11">
    <source>
        <dbReference type="EMBL" id="HIS92887.1"/>
    </source>
</evidence>
<dbReference type="GO" id="GO:0005737">
    <property type="term" value="C:cytoplasm"/>
    <property type="evidence" value="ECO:0007669"/>
    <property type="project" value="UniProtKB-SubCell"/>
</dbReference>
<dbReference type="EC" id="3.1.1.29" evidence="1 8"/>
<organism evidence="11 12">
    <name type="scientific">Candidatus Alectryocaccomicrobium excrementavium</name>
    <dbReference type="NCBI Taxonomy" id="2840668"/>
    <lineage>
        <taxon>Bacteria</taxon>
        <taxon>Bacillati</taxon>
        <taxon>Bacillota</taxon>
        <taxon>Clostridia</taxon>
        <taxon>Candidatus Alectryocaccomicrobium</taxon>
    </lineage>
</organism>
<feature type="binding site" evidence="8">
    <location>
        <position position="64"/>
    </location>
    <ligand>
        <name>tRNA</name>
        <dbReference type="ChEBI" id="CHEBI:17843"/>
    </ligand>
</feature>
<dbReference type="InterPro" id="IPR018171">
    <property type="entry name" value="Pept_tRNA_hydro_CS"/>
</dbReference>
<dbReference type="PROSITE" id="PS01195">
    <property type="entry name" value="PEPT_TRNA_HYDROL_1"/>
    <property type="match status" value="1"/>
</dbReference>